<sequence length="64" mass="7553">MKHSARRVSLTLQGRWRCETELRRTARATRIICPTFCGFCAEQLQDEWDDSLSCWRFGYTAYSS</sequence>
<organism evidence="1 2">
    <name type="scientific">Clarias magur</name>
    <name type="common">Asian catfish</name>
    <name type="synonym">Macropteronotus magur</name>
    <dbReference type="NCBI Taxonomy" id="1594786"/>
    <lineage>
        <taxon>Eukaryota</taxon>
        <taxon>Metazoa</taxon>
        <taxon>Chordata</taxon>
        <taxon>Craniata</taxon>
        <taxon>Vertebrata</taxon>
        <taxon>Euteleostomi</taxon>
        <taxon>Actinopterygii</taxon>
        <taxon>Neopterygii</taxon>
        <taxon>Teleostei</taxon>
        <taxon>Ostariophysi</taxon>
        <taxon>Siluriformes</taxon>
        <taxon>Clariidae</taxon>
        <taxon>Clarias</taxon>
    </lineage>
</organism>
<evidence type="ECO:0000313" key="1">
    <source>
        <dbReference type="EMBL" id="KAF5880022.1"/>
    </source>
</evidence>
<evidence type="ECO:0000313" key="2">
    <source>
        <dbReference type="Proteomes" id="UP000727407"/>
    </source>
</evidence>
<keyword evidence="2" id="KW-1185">Reference proteome</keyword>
<accession>A0A8J4TSA0</accession>
<dbReference type="Proteomes" id="UP000727407">
    <property type="component" value="Unassembled WGS sequence"/>
</dbReference>
<proteinExistence type="predicted"/>
<reference evidence="1" key="1">
    <citation type="submission" date="2020-07" db="EMBL/GenBank/DDBJ databases">
        <title>Clarias magur genome sequencing, assembly and annotation.</title>
        <authorList>
            <person name="Kushwaha B."/>
            <person name="Kumar R."/>
            <person name="Das P."/>
            <person name="Joshi C.G."/>
            <person name="Kumar D."/>
            <person name="Nagpure N.S."/>
            <person name="Pandey M."/>
            <person name="Agarwal S."/>
            <person name="Srivastava S."/>
            <person name="Singh M."/>
            <person name="Sahoo L."/>
            <person name="Jayasankar P."/>
            <person name="Meher P.K."/>
            <person name="Koringa P.G."/>
            <person name="Iquebal M.A."/>
            <person name="Das S.P."/>
            <person name="Bit A."/>
            <person name="Patnaik S."/>
            <person name="Patel N."/>
            <person name="Shah T.M."/>
            <person name="Hinsu A."/>
            <person name="Jena J.K."/>
        </authorList>
    </citation>
    <scope>NUCLEOTIDE SEQUENCE</scope>
    <source>
        <strain evidence="1">CIFAMagur01</strain>
        <tissue evidence="1">Testis</tissue>
    </source>
</reference>
<gene>
    <name evidence="1" type="ORF">DAT39_023477</name>
</gene>
<comment type="caution">
    <text evidence="1">The sequence shown here is derived from an EMBL/GenBank/DDBJ whole genome shotgun (WGS) entry which is preliminary data.</text>
</comment>
<protein>
    <submittedName>
        <fullName evidence="1">Uncharacterized protein</fullName>
    </submittedName>
</protein>
<dbReference type="AlphaFoldDB" id="A0A8J4TSA0"/>
<dbReference type="EMBL" id="QNUK01001821">
    <property type="protein sequence ID" value="KAF5880022.1"/>
    <property type="molecule type" value="Genomic_DNA"/>
</dbReference>
<name>A0A8J4TSA0_CLAMG</name>